<comment type="similarity">
    <text evidence="1">Belongs to the ABC transporter superfamily.</text>
</comment>
<gene>
    <name evidence="6" type="ORF">ACFLIM_48175</name>
</gene>
<name>A0ABW7AY63_9ACTN</name>
<sequence>MIPLLHGENLSRTFTGSRGERTHAVTDVSVSLEAGQTVGIVGESGSGKTTLARMLTGIDRPTAGTVRFNGRPIPPQGNRWRESRRDLQLVPQHASRALNPRISIGRHFREVLDAHEIVPRSEYQDLIAARLVDVGLDSADQAKLPRQMSGGQQQRVIIARSLLLDPQVLICDEPTSALDISIQAQIIRLLWERCRGSDRVLAIITHDLRVVRELCDRVLVMYRGELVEQGSAEHLLTEPEHPYTRQLLASARQFSVPGPGADGAASAVPGSR</sequence>
<evidence type="ECO:0000313" key="7">
    <source>
        <dbReference type="Proteomes" id="UP001603978"/>
    </source>
</evidence>
<organism evidence="6 7">
    <name type="scientific">Nonomuraea marmarensis</name>
    <dbReference type="NCBI Taxonomy" id="3351344"/>
    <lineage>
        <taxon>Bacteria</taxon>
        <taxon>Bacillati</taxon>
        <taxon>Actinomycetota</taxon>
        <taxon>Actinomycetes</taxon>
        <taxon>Streptosporangiales</taxon>
        <taxon>Streptosporangiaceae</taxon>
        <taxon>Nonomuraea</taxon>
    </lineage>
</organism>
<dbReference type="GO" id="GO:0005524">
    <property type="term" value="F:ATP binding"/>
    <property type="evidence" value="ECO:0007669"/>
    <property type="project" value="UniProtKB-KW"/>
</dbReference>
<dbReference type="Proteomes" id="UP001603978">
    <property type="component" value="Unassembled WGS sequence"/>
</dbReference>
<dbReference type="SUPFAM" id="SSF52540">
    <property type="entry name" value="P-loop containing nucleoside triphosphate hydrolases"/>
    <property type="match status" value="1"/>
</dbReference>
<keyword evidence="3" id="KW-0547">Nucleotide-binding</keyword>
<evidence type="ECO:0000256" key="2">
    <source>
        <dbReference type="ARBA" id="ARBA00022448"/>
    </source>
</evidence>
<evidence type="ECO:0000259" key="5">
    <source>
        <dbReference type="PROSITE" id="PS50893"/>
    </source>
</evidence>
<accession>A0ABW7AY63</accession>
<dbReference type="InterPro" id="IPR003593">
    <property type="entry name" value="AAA+_ATPase"/>
</dbReference>
<evidence type="ECO:0000256" key="3">
    <source>
        <dbReference type="ARBA" id="ARBA00022741"/>
    </source>
</evidence>
<dbReference type="InterPro" id="IPR050319">
    <property type="entry name" value="ABC_transp_ATP-bind"/>
</dbReference>
<dbReference type="PROSITE" id="PS00211">
    <property type="entry name" value="ABC_TRANSPORTER_1"/>
    <property type="match status" value="1"/>
</dbReference>
<dbReference type="InterPro" id="IPR017871">
    <property type="entry name" value="ABC_transporter-like_CS"/>
</dbReference>
<dbReference type="SMART" id="SM00382">
    <property type="entry name" value="AAA"/>
    <property type="match status" value="1"/>
</dbReference>
<evidence type="ECO:0000256" key="1">
    <source>
        <dbReference type="ARBA" id="ARBA00005417"/>
    </source>
</evidence>
<dbReference type="RefSeq" id="WP_393177283.1">
    <property type="nucleotide sequence ID" value="NZ_JBICRM010000062.1"/>
</dbReference>
<dbReference type="PANTHER" id="PTHR43776:SF7">
    <property type="entry name" value="D,D-DIPEPTIDE TRANSPORT ATP-BINDING PROTEIN DDPF-RELATED"/>
    <property type="match status" value="1"/>
</dbReference>
<keyword evidence="2" id="KW-0813">Transport</keyword>
<dbReference type="CDD" id="cd03257">
    <property type="entry name" value="ABC_NikE_OppD_transporters"/>
    <property type="match status" value="1"/>
</dbReference>
<keyword evidence="4 6" id="KW-0067">ATP-binding</keyword>
<dbReference type="Pfam" id="PF00005">
    <property type="entry name" value="ABC_tran"/>
    <property type="match status" value="1"/>
</dbReference>
<comment type="caution">
    <text evidence="6">The sequence shown here is derived from an EMBL/GenBank/DDBJ whole genome shotgun (WGS) entry which is preliminary data.</text>
</comment>
<feature type="domain" description="ABC transporter" evidence="5">
    <location>
        <begin position="5"/>
        <end position="248"/>
    </location>
</feature>
<dbReference type="PANTHER" id="PTHR43776">
    <property type="entry name" value="TRANSPORT ATP-BINDING PROTEIN"/>
    <property type="match status" value="1"/>
</dbReference>
<dbReference type="InterPro" id="IPR027417">
    <property type="entry name" value="P-loop_NTPase"/>
</dbReference>
<dbReference type="PROSITE" id="PS50893">
    <property type="entry name" value="ABC_TRANSPORTER_2"/>
    <property type="match status" value="1"/>
</dbReference>
<dbReference type="EMBL" id="JBICRM010000062">
    <property type="protein sequence ID" value="MFG1710964.1"/>
    <property type="molecule type" value="Genomic_DNA"/>
</dbReference>
<proteinExistence type="inferred from homology"/>
<evidence type="ECO:0000256" key="4">
    <source>
        <dbReference type="ARBA" id="ARBA00022840"/>
    </source>
</evidence>
<dbReference type="Gene3D" id="3.40.50.300">
    <property type="entry name" value="P-loop containing nucleotide triphosphate hydrolases"/>
    <property type="match status" value="1"/>
</dbReference>
<evidence type="ECO:0000313" key="6">
    <source>
        <dbReference type="EMBL" id="MFG1710964.1"/>
    </source>
</evidence>
<reference evidence="6 7" key="1">
    <citation type="submission" date="2024-10" db="EMBL/GenBank/DDBJ databases">
        <authorList>
            <person name="Topkara A.R."/>
            <person name="Saygin H."/>
        </authorList>
    </citation>
    <scope>NUCLEOTIDE SEQUENCE [LARGE SCALE GENOMIC DNA]</scope>
    <source>
        <strain evidence="6 7">M3C6</strain>
    </source>
</reference>
<dbReference type="InterPro" id="IPR003439">
    <property type="entry name" value="ABC_transporter-like_ATP-bd"/>
</dbReference>
<keyword evidence="7" id="KW-1185">Reference proteome</keyword>
<protein>
    <submittedName>
        <fullName evidence="6">ABC transporter ATP-binding protein</fullName>
    </submittedName>
</protein>